<evidence type="ECO:0000313" key="2">
    <source>
        <dbReference type="EMBL" id="RUS83491.1"/>
    </source>
</evidence>
<organism evidence="2 3">
    <name type="scientific">Elysia chlorotica</name>
    <name type="common">Eastern emerald elysia</name>
    <name type="synonym">Sea slug</name>
    <dbReference type="NCBI Taxonomy" id="188477"/>
    <lineage>
        <taxon>Eukaryota</taxon>
        <taxon>Metazoa</taxon>
        <taxon>Spiralia</taxon>
        <taxon>Lophotrochozoa</taxon>
        <taxon>Mollusca</taxon>
        <taxon>Gastropoda</taxon>
        <taxon>Heterobranchia</taxon>
        <taxon>Euthyneura</taxon>
        <taxon>Panpulmonata</taxon>
        <taxon>Sacoglossa</taxon>
        <taxon>Placobranchoidea</taxon>
        <taxon>Plakobranchidae</taxon>
        <taxon>Elysia</taxon>
    </lineage>
</organism>
<comment type="caution">
    <text evidence="2">The sequence shown here is derived from an EMBL/GenBank/DDBJ whole genome shotgun (WGS) entry which is preliminary data.</text>
</comment>
<accession>A0A3S1A5T1</accession>
<protein>
    <submittedName>
        <fullName evidence="2">Uncharacterized protein</fullName>
    </submittedName>
</protein>
<proteinExistence type="predicted"/>
<dbReference type="Proteomes" id="UP000271974">
    <property type="component" value="Unassembled WGS sequence"/>
</dbReference>
<feature type="region of interest" description="Disordered" evidence="1">
    <location>
        <begin position="47"/>
        <end position="76"/>
    </location>
</feature>
<dbReference type="EMBL" id="RQTK01000241">
    <property type="protein sequence ID" value="RUS83491.1"/>
    <property type="molecule type" value="Genomic_DNA"/>
</dbReference>
<gene>
    <name evidence="2" type="ORF">EGW08_008741</name>
</gene>
<name>A0A3S1A5T1_ELYCH</name>
<reference evidence="2 3" key="1">
    <citation type="submission" date="2019-01" db="EMBL/GenBank/DDBJ databases">
        <title>A draft genome assembly of the solar-powered sea slug Elysia chlorotica.</title>
        <authorList>
            <person name="Cai H."/>
            <person name="Li Q."/>
            <person name="Fang X."/>
            <person name="Li J."/>
            <person name="Curtis N.E."/>
            <person name="Altenburger A."/>
            <person name="Shibata T."/>
            <person name="Feng M."/>
            <person name="Maeda T."/>
            <person name="Schwartz J.A."/>
            <person name="Shigenobu S."/>
            <person name="Lundholm N."/>
            <person name="Nishiyama T."/>
            <person name="Yang H."/>
            <person name="Hasebe M."/>
            <person name="Li S."/>
            <person name="Pierce S.K."/>
            <person name="Wang J."/>
        </authorList>
    </citation>
    <scope>NUCLEOTIDE SEQUENCE [LARGE SCALE GENOMIC DNA]</scope>
    <source>
        <strain evidence="2">EC2010</strain>
        <tissue evidence="2">Whole organism of an adult</tissue>
    </source>
</reference>
<keyword evidence="3" id="KW-1185">Reference proteome</keyword>
<evidence type="ECO:0000256" key="1">
    <source>
        <dbReference type="SAM" id="MobiDB-lite"/>
    </source>
</evidence>
<feature type="compositionally biased region" description="Acidic residues" evidence="1">
    <location>
        <begin position="52"/>
        <end position="66"/>
    </location>
</feature>
<sequence>MNEADANQLLNTMETALRQEVSSALVRRNIIGAGSINGGVVSKRTLVKRDDDGDSDSSSSDDDDDDNARISQSNLNEAEKRVWTEIQTAAETDLMTDLIASTDLALIFGLLENMNEADADQLLNTLETELRQKTAAIVTKRDNDNNEFAQLLGTHANYYSNLNDAEKKIWDAMKDASNQNRLTQFIADNGYGVVFSLAENMSITEFNTFIHMLEQQLQKEAAMAATV</sequence>
<dbReference type="AlphaFoldDB" id="A0A3S1A5T1"/>
<evidence type="ECO:0000313" key="3">
    <source>
        <dbReference type="Proteomes" id="UP000271974"/>
    </source>
</evidence>
<dbReference type="OrthoDB" id="10610126at2759"/>